<keyword evidence="5 7" id="KW-0472">Membrane</keyword>
<dbReference type="STRING" id="521013.SAMN04488567_3534"/>
<comment type="similarity">
    <text evidence="2">Belongs to the autoinducer-2 exporter (AI-2E) (TC 2.A.86) family.</text>
</comment>
<evidence type="ECO:0000256" key="5">
    <source>
        <dbReference type="ARBA" id="ARBA00023136"/>
    </source>
</evidence>
<accession>A0A1G7IUQ9</accession>
<keyword evidence="4 7" id="KW-1133">Transmembrane helix</keyword>
<dbReference type="PANTHER" id="PTHR21716:SF64">
    <property type="entry name" value="AI-2 TRANSPORT PROTEIN TQSA"/>
    <property type="match status" value="1"/>
</dbReference>
<evidence type="ECO:0000256" key="7">
    <source>
        <dbReference type="SAM" id="Phobius"/>
    </source>
</evidence>
<feature type="transmembrane region" description="Helical" evidence="7">
    <location>
        <begin position="258"/>
        <end position="278"/>
    </location>
</feature>
<feature type="transmembrane region" description="Helical" evidence="7">
    <location>
        <begin position="68"/>
        <end position="93"/>
    </location>
</feature>
<dbReference type="GO" id="GO:0055085">
    <property type="term" value="P:transmembrane transport"/>
    <property type="evidence" value="ECO:0007669"/>
    <property type="project" value="TreeGrafter"/>
</dbReference>
<feature type="transmembrane region" description="Helical" evidence="7">
    <location>
        <begin position="372"/>
        <end position="392"/>
    </location>
</feature>
<sequence length="422" mass="43694">MAGRDDDMPRKIAHPALGLLALIAVVLAGWALHAMQSVFLPIVFATFLALLLAPLDGGAARLAGGRRWVGHVAAMLALAAALLAFLGVLWLAAQQFLDRFPAHEAQQAMEQLSGEDASGASGASGAADIAAGAAFESAIEATPGAGLNPERAPAPGTGPDGGGGSGTATGLVEQIREMAGGGGLGGTLVQRASGLATTVLSTTSGIMLALVLVFFLTLLMLIEAPRWHAKLAAATRPERRAEVTGSVALVASKLRRYLAVRFVLGVATALLYTGWLWLFGVDLLLVWALLTFVLNFVPSIGSLISGILPVIYAFATRDPWTAMAIGAGLLVIEQVMGNFVDPRVQGRQLSISALVILSALLFWGWVWGVAGAVLAVPITMVVMVACAHVPALRWIALFLSGETDYEGVDARLGAPGEAGARE</sequence>
<keyword evidence="9" id="KW-1185">Reference proteome</keyword>
<dbReference type="PANTHER" id="PTHR21716">
    <property type="entry name" value="TRANSMEMBRANE PROTEIN"/>
    <property type="match status" value="1"/>
</dbReference>
<name>A0A1G7IUQ9_9RHOB</name>
<evidence type="ECO:0000313" key="8">
    <source>
        <dbReference type="EMBL" id="SDF16393.1"/>
    </source>
</evidence>
<dbReference type="EMBL" id="FNAT01000008">
    <property type="protein sequence ID" value="SDF16393.1"/>
    <property type="molecule type" value="Genomic_DNA"/>
</dbReference>
<dbReference type="AlphaFoldDB" id="A0A1G7IUQ9"/>
<comment type="subcellular location">
    <subcellularLocation>
        <location evidence="1">Membrane</location>
        <topology evidence="1">Multi-pass membrane protein</topology>
    </subcellularLocation>
</comment>
<reference evidence="9" key="1">
    <citation type="submission" date="2016-10" db="EMBL/GenBank/DDBJ databases">
        <authorList>
            <person name="Varghese N."/>
            <person name="Submissions S."/>
        </authorList>
    </citation>
    <scope>NUCLEOTIDE SEQUENCE [LARGE SCALE GENOMIC DNA]</scope>
    <source>
        <strain evidence="9">DSM 21424</strain>
    </source>
</reference>
<dbReference type="InterPro" id="IPR002549">
    <property type="entry name" value="AI-2E-like"/>
</dbReference>
<gene>
    <name evidence="8" type="ORF">SAMN04488567_3534</name>
</gene>
<keyword evidence="3 7" id="KW-0812">Transmembrane</keyword>
<feature type="transmembrane region" description="Helical" evidence="7">
    <location>
        <begin position="38"/>
        <end position="56"/>
    </location>
</feature>
<evidence type="ECO:0000313" key="9">
    <source>
        <dbReference type="Proteomes" id="UP000198922"/>
    </source>
</evidence>
<dbReference type="Proteomes" id="UP000198922">
    <property type="component" value="Unassembled WGS sequence"/>
</dbReference>
<feature type="region of interest" description="Disordered" evidence="6">
    <location>
        <begin position="144"/>
        <end position="169"/>
    </location>
</feature>
<dbReference type="GO" id="GO:0016020">
    <property type="term" value="C:membrane"/>
    <property type="evidence" value="ECO:0007669"/>
    <property type="project" value="UniProtKB-SubCell"/>
</dbReference>
<dbReference type="RefSeq" id="WP_090114166.1">
    <property type="nucleotide sequence ID" value="NZ_FNAT01000008.1"/>
</dbReference>
<proteinExistence type="inferred from homology"/>
<protein>
    <submittedName>
        <fullName evidence="8">Predicted PurR-regulated permease PerM</fullName>
    </submittedName>
</protein>
<dbReference type="OrthoDB" id="9799225at2"/>
<feature type="transmembrane region" description="Helical" evidence="7">
    <location>
        <begin position="12"/>
        <end position="32"/>
    </location>
</feature>
<evidence type="ECO:0000256" key="1">
    <source>
        <dbReference type="ARBA" id="ARBA00004141"/>
    </source>
</evidence>
<feature type="transmembrane region" description="Helical" evidence="7">
    <location>
        <begin position="284"/>
        <end position="315"/>
    </location>
</feature>
<evidence type="ECO:0000256" key="2">
    <source>
        <dbReference type="ARBA" id="ARBA00009773"/>
    </source>
</evidence>
<organism evidence="8 9">
    <name type="scientific">Limimaricola pyoseonensis</name>
    <dbReference type="NCBI Taxonomy" id="521013"/>
    <lineage>
        <taxon>Bacteria</taxon>
        <taxon>Pseudomonadati</taxon>
        <taxon>Pseudomonadota</taxon>
        <taxon>Alphaproteobacteria</taxon>
        <taxon>Rhodobacterales</taxon>
        <taxon>Paracoccaceae</taxon>
        <taxon>Limimaricola</taxon>
    </lineage>
</organism>
<feature type="transmembrane region" description="Helical" evidence="7">
    <location>
        <begin position="199"/>
        <end position="222"/>
    </location>
</feature>
<evidence type="ECO:0000256" key="6">
    <source>
        <dbReference type="SAM" id="MobiDB-lite"/>
    </source>
</evidence>
<evidence type="ECO:0000256" key="4">
    <source>
        <dbReference type="ARBA" id="ARBA00022989"/>
    </source>
</evidence>
<feature type="compositionally biased region" description="Gly residues" evidence="6">
    <location>
        <begin position="158"/>
        <end position="167"/>
    </location>
</feature>
<feature type="transmembrane region" description="Helical" evidence="7">
    <location>
        <begin position="349"/>
        <end position="366"/>
    </location>
</feature>
<dbReference type="Pfam" id="PF01594">
    <property type="entry name" value="AI-2E_transport"/>
    <property type="match status" value="1"/>
</dbReference>
<evidence type="ECO:0000256" key="3">
    <source>
        <dbReference type="ARBA" id="ARBA00022692"/>
    </source>
</evidence>